<dbReference type="Proteomes" id="UP000555564">
    <property type="component" value="Unassembled WGS sequence"/>
</dbReference>
<evidence type="ECO:0008006" key="5">
    <source>
        <dbReference type="Google" id="ProtNLM"/>
    </source>
</evidence>
<dbReference type="EMBL" id="JACHIU010000001">
    <property type="protein sequence ID" value="MBB6474529.1"/>
    <property type="molecule type" value="Genomic_DNA"/>
</dbReference>
<feature type="compositionally biased region" description="Low complexity" evidence="1">
    <location>
        <begin position="75"/>
        <end position="85"/>
    </location>
</feature>
<keyword evidence="2" id="KW-0812">Transmembrane</keyword>
<protein>
    <recommendedName>
        <fullName evidence="5">Septum formation initiator</fullName>
    </recommendedName>
</protein>
<feature type="compositionally biased region" description="Low complexity" evidence="1">
    <location>
        <begin position="97"/>
        <end position="108"/>
    </location>
</feature>
<evidence type="ECO:0000313" key="4">
    <source>
        <dbReference type="Proteomes" id="UP000555564"/>
    </source>
</evidence>
<organism evidence="3 4">
    <name type="scientific">Sphaerisporangium rubeum</name>
    <dbReference type="NCBI Taxonomy" id="321317"/>
    <lineage>
        <taxon>Bacteria</taxon>
        <taxon>Bacillati</taxon>
        <taxon>Actinomycetota</taxon>
        <taxon>Actinomycetes</taxon>
        <taxon>Streptosporangiales</taxon>
        <taxon>Streptosporangiaceae</taxon>
        <taxon>Sphaerisporangium</taxon>
    </lineage>
</organism>
<proteinExistence type="predicted"/>
<evidence type="ECO:0000256" key="2">
    <source>
        <dbReference type="SAM" id="Phobius"/>
    </source>
</evidence>
<keyword evidence="2" id="KW-0472">Membrane</keyword>
<feature type="region of interest" description="Disordered" evidence="1">
    <location>
        <begin position="1"/>
        <end position="113"/>
    </location>
</feature>
<feature type="compositionally biased region" description="Basic and acidic residues" evidence="1">
    <location>
        <begin position="31"/>
        <end position="55"/>
    </location>
</feature>
<evidence type="ECO:0000256" key="1">
    <source>
        <dbReference type="SAM" id="MobiDB-lite"/>
    </source>
</evidence>
<keyword evidence="2" id="KW-1133">Transmembrane helix</keyword>
<reference evidence="3 4" key="1">
    <citation type="submission" date="2020-08" db="EMBL/GenBank/DDBJ databases">
        <title>Sequencing the genomes of 1000 actinobacteria strains.</title>
        <authorList>
            <person name="Klenk H.-P."/>
        </authorList>
    </citation>
    <scope>NUCLEOTIDE SEQUENCE [LARGE SCALE GENOMIC DNA]</scope>
    <source>
        <strain evidence="3 4">DSM 44936</strain>
    </source>
</reference>
<sequence length="230" mass="24605">MSIDDTRPDTLGGATTAAPDRPVRRTPRPRPASDRPLDRDGRTAVLRERTARPAGRDAAGQDGGTAVRRPDSAARGVQVAPGPVRVPRREEPRPRKAAGSPSRAPARAAGRRRTAPRTPFVLLVLGLLGGGLVTLLLLNTVLARDSFLLSDLRDRNKALNEQRQDREKDLLLKNQPGSLSERALSPTYKPDPGAPEFLDLDGGRSGRPAGLDQTPLGTPPEGEATEVAPR</sequence>
<feature type="transmembrane region" description="Helical" evidence="2">
    <location>
        <begin position="120"/>
        <end position="142"/>
    </location>
</feature>
<accession>A0A7X0M8Z8</accession>
<comment type="caution">
    <text evidence="3">The sequence shown here is derived from an EMBL/GenBank/DDBJ whole genome shotgun (WGS) entry which is preliminary data.</text>
</comment>
<keyword evidence="4" id="KW-1185">Reference proteome</keyword>
<gene>
    <name evidence="3" type="ORF">BJ992_003960</name>
</gene>
<feature type="compositionally biased region" description="Basic and acidic residues" evidence="1">
    <location>
        <begin position="160"/>
        <end position="171"/>
    </location>
</feature>
<dbReference type="AlphaFoldDB" id="A0A7X0M8Z8"/>
<evidence type="ECO:0000313" key="3">
    <source>
        <dbReference type="EMBL" id="MBB6474529.1"/>
    </source>
</evidence>
<name>A0A7X0M8Z8_9ACTN</name>
<dbReference type="RefSeq" id="WP_184983108.1">
    <property type="nucleotide sequence ID" value="NZ_JACHIU010000001.1"/>
</dbReference>
<feature type="region of interest" description="Disordered" evidence="1">
    <location>
        <begin position="160"/>
        <end position="230"/>
    </location>
</feature>